<dbReference type="InterPro" id="IPR029055">
    <property type="entry name" value="Ntn_hydrolases_N"/>
</dbReference>
<dbReference type="RefSeq" id="WP_046103660.1">
    <property type="nucleotide sequence ID" value="NZ_JZEY01000054.1"/>
</dbReference>
<dbReference type="AlphaFoldDB" id="A0A0F5FK67"/>
<proteinExistence type="predicted"/>
<reference evidence="1 2" key="1">
    <citation type="submission" date="2015-03" db="EMBL/GenBank/DDBJ databases">
        <authorList>
            <person name="Hassan Y."/>
            <person name="Lepp D."/>
            <person name="Li X.-Z."/>
            <person name="Zhou T."/>
        </authorList>
    </citation>
    <scope>NUCLEOTIDE SEQUENCE [LARGE SCALE GENOMIC DNA]</scope>
    <source>
        <strain evidence="1 2">IPL18</strain>
    </source>
</reference>
<dbReference type="PANTHER" id="PTHR39328">
    <property type="entry name" value="BLL2871 PROTEIN"/>
    <property type="match status" value="1"/>
</dbReference>
<dbReference type="OrthoDB" id="9790012at2"/>
<evidence type="ECO:0000313" key="1">
    <source>
        <dbReference type="EMBL" id="KKB08970.1"/>
    </source>
</evidence>
<protein>
    <recommendedName>
        <fullName evidence="3">Major pilin protein fimA</fullName>
    </recommendedName>
</protein>
<dbReference type="EMBL" id="JZEY01000054">
    <property type="protein sequence ID" value="KKB08970.1"/>
    <property type="molecule type" value="Genomic_DNA"/>
</dbReference>
<accession>A0A0F5FK67</accession>
<organism evidence="1 2">
    <name type="scientific">Devosia chinhatensis</name>
    <dbReference type="NCBI Taxonomy" id="429727"/>
    <lineage>
        <taxon>Bacteria</taxon>
        <taxon>Pseudomonadati</taxon>
        <taxon>Pseudomonadota</taxon>
        <taxon>Alphaproteobacteria</taxon>
        <taxon>Hyphomicrobiales</taxon>
        <taxon>Devosiaceae</taxon>
        <taxon>Devosia</taxon>
    </lineage>
</organism>
<dbReference type="SUPFAM" id="SSF56235">
    <property type="entry name" value="N-terminal nucleophile aminohydrolases (Ntn hydrolases)"/>
    <property type="match status" value="1"/>
</dbReference>
<gene>
    <name evidence="1" type="ORF">VE26_02695</name>
</gene>
<dbReference type="PATRIC" id="fig|429727.3.peg.561"/>
<evidence type="ECO:0008006" key="3">
    <source>
        <dbReference type="Google" id="ProtNLM"/>
    </source>
</evidence>
<dbReference type="Gene3D" id="3.60.20.10">
    <property type="entry name" value="Glutamine Phosphoribosylpyrophosphate, subunit 1, domain 1"/>
    <property type="match status" value="1"/>
</dbReference>
<dbReference type="STRING" id="429727.VE26_02695"/>
<dbReference type="Proteomes" id="UP000033649">
    <property type="component" value="Unassembled WGS sequence"/>
</dbReference>
<keyword evidence="2" id="KW-1185">Reference proteome</keyword>
<sequence>MTFSIVARDPDTGAFGVATATAGPMVGALVPHGLAGTGAVATQAMTNPYIALDALAALEEAEASLALAAALEGDEDRQRRQAIVVDRQGRTSGWTGEQCEGAAGHVLNDNVAVAGNMLTDDAVLDAVMTGFGAPAGHFGRALYNGLASGARAGGDKRGLGSAALKVFGTEAYPALDLRIDWSADPIGDLEALLALAMDGNYADFFAQVPRRG</sequence>
<dbReference type="InterPro" id="IPR010430">
    <property type="entry name" value="DUF1028"/>
</dbReference>
<evidence type="ECO:0000313" key="2">
    <source>
        <dbReference type="Proteomes" id="UP000033649"/>
    </source>
</evidence>
<comment type="caution">
    <text evidence="1">The sequence shown here is derived from an EMBL/GenBank/DDBJ whole genome shotgun (WGS) entry which is preliminary data.</text>
</comment>
<name>A0A0F5FK67_9HYPH</name>
<dbReference type="PANTHER" id="PTHR39328:SF1">
    <property type="entry name" value="BLL2871 PROTEIN"/>
    <property type="match status" value="1"/>
</dbReference>
<dbReference type="Pfam" id="PF06267">
    <property type="entry name" value="DUF1028"/>
    <property type="match status" value="1"/>
</dbReference>